<dbReference type="AlphaFoldDB" id="A0A1G7E508"/>
<dbReference type="EMBL" id="RWGW01000006">
    <property type="protein sequence ID" value="RSK34932.1"/>
    <property type="molecule type" value="Genomic_DNA"/>
</dbReference>
<dbReference type="Proteomes" id="UP000198823">
    <property type="component" value="Unassembled WGS sequence"/>
</dbReference>
<keyword evidence="5" id="KW-1185">Reference proteome</keyword>
<proteinExistence type="predicted"/>
<dbReference type="Pfam" id="PF14024">
    <property type="entry name" value="DUF4240"/>
    <property type="match status" value="1"/>
</dbReference>
<gene>
    <name evidence="2" type="ORF">EJA12_04460</name>
    <name evidence="3" type="ORF">SAMN04488126_11268</name>
</gene>
<name>A0A1G7E508_9BACL</name>
<protein>
    <submittedName>
        <fullName evidence="2">DUF4240 domain-containing protein</fullName>
    </submittedName>
</protein>
<dbReference type="OrthoDB" id="6200718at2"/>
<dbReference type="STRING" id="426756.SAMN04488126_11268"/>
<evidence type="ECO:0000313" key="2">
    <source>
        <dbReference type="EMBL" id="RSK34932.1"/>
    </source>
</evidence>
<evidence type="ECO:0000313" key="4">
    <source>
        <dbReference type="Proteomes" id="UP000198823"/>
    </source>
</evidence>
<reference evidence="2 5" key="2">
    <citation type="submission" date="2018-12" db="EMBL/GenBank/DDBJ databases">
        <title>Comparitive functional genomics of dry heat resistant strains isolated from the viking spacecraft.</title>
        <authorList>
            <person name="Seuylemezian A."/>
            <person name="Vaishampayan P."/>
        </authorList>
    </citation>
    <scope>NUCLEOTIDE SEQUENCE [LARGE SCALE GENOMIC DNA]</scope>
    <source>
        <strain evidence="2 5">M6-11</strain>
    </source>
</reference>
<evidence type="ECO:0000259" key="1">
    <source>
        <dbReference type="Pfam" id="PF14024"/>
    </source>
</evidence>
<reference evidence="3 4" key="1">
    <citation type="submission" date="2016-10" db="EMBL/GenBank/DDBJ databases">
        <authorList>
            <person name="de Groot N.N."/>
        </authorList>
    </citation>
    <scope>NUCLEOTIDE SEQUENCE [LARGE SCALE GENOMIC DNA]</scope>
    <source>
        <strain evidence="3 4">CGMCC 1.6762</strain>
    </source>
</reference>
<dbReference type="Proteomes" id="UP000272481">
    <property type="component" value="Unassembled WGS sequence"/>
</dbReference>
<evidence type="ECO:0000313" key="3">
    <source>
        <dbReference type="EMBL" id="SDE58742.1"/>
    </source>
</evidence>
<accession>A0A1G7E508</accession>
<evidence type="ECO:0000313" key="5">
    <source>
        <dbReference type="Proteomes" id="UP000272481"/>
    </source>
</evidence>
<feature type="domain" description="DUF4240" evidence="1">
    <location>
        <begin position="1"/>
        <end position="40"/>
    </location>
</feature>
<dbReference type="InterPro" id="IPR025334">
    <property type="entry name" value="DUF4240"/>
</dbReference>
<dbReference type="EMBL" id="FNAR01000012">
    <property type="protein sequence ID" value="SDE58742.1"/>
    <property type="molecule type" value="Genomic_DNA"/>
</dbReference>
<dbReference type="RefSeq" id="WP_125903602.1">
    <property type="nucleotide sequence ID" value="NZ_FNAR01000012.1"/>
</dbReference>
<organism evidence="3 4">
    <name type="scientific">Bhargavaea beijingensis</name>
    <dbReference type="NCBI Taxonomy" id="426756"/>
    <lineage>
        <taxon>Bacteria</taxon>
        <taxon>Bacillati</taxon>
        <taxon>Bacillota</taxon>
        <taxon>Bacilli</taxon>
        <taxon>Bacillales</taxon>
        <taxon>Caryophanaceae</taxon>
        <taxon>Bhargavaea</taxon>
    </lineage>
</organism>
<sequence length="43" mass="5311">MDRKTFWKLIEESKRHDEQAEWLIEKLSQTNLEEALGFEFVVW</sequence>